<keyword evidence="10 13" id="KW-1133">Transmembrane helix</keyword>
<dbReference type="SMART" id="SM00184">
    <property type="entry name" value="RING"/>
    <property type="match status" value="1"/>
</dbReference>
<name>A0A8S0RV21_OLEEU</name>
<comment type="catalytic activity">
    <reaction evidence="1">
        <text>S-ubiquitinyl-[E2 ubiquitin-conjugating enzyme]-L-cysteine + [acceptor protein]-L-lysine = [E2 ubiquitin-conjugating enzyme]-L-cysteine + N(6)-ubiquitinyl-[acceptor protein]-L-lysine.</text>
        <dbReference type="EC" id="2.3.2.27"/>
    </reaction>
</comment>
<proteinExistence type="predicted"/>
<feature type="transmembrane region" description="Helical" evidence="13">
    <location>
        <begin position="159"/>
        <end position="177"/>
    </location>
</feature>
<evidence type="ECO:0000256" key="5">
    <source>
        <dbReference type="ARBA" id="ARBA00022692"/>
    </source>
</evidence>
<dbReference type="GO" id="GO:0016874">
    <property type="term" value="F:ligase activity"/>
    <property type="evidence" value="ECO:0007669"/>
    <property type="project" value="UniProtKB-KW"/>
</dbReference>
<dbReference type="InterPro" id="IPR013083">
    <property type="entry name" value="Znf_RING/FYVE/PHD"/>
</dbReference>
<keyword evidence="7 12" id="KW-0863">Zinc-finger</keyword>
<accession>A0A8S0RV21</accession>
<feature type="domain" description="RING-type" evidence="14">
    <location>
        <begin position="292"/>
        <end position="333"/>
    </location>
</feature>
<evidence type="ECO:0000313" key="15">
    <source>
        <dbReference type="EMBL" id="CAA2983885.1"/>
    </source>
</evidence>
<dbReference type="Proteomes" id="UP000594638">
    <property type="component" value="Unassembled WGS sequence"/>
</dbReference>
<dbReference type="Gramene" id="OE9A109722T1">
    <property type="protein sequence ID" value="OE9A109722C1"/>
    <property type="gene ID" value="OE9A109722"/>
</dbReference>
<sequence>MDHEHQQTLLGGVNAVGPTRFSHHLTSTSDHHRRHHRITIPDEPENDVSSDHDDDSPAPLARDSLYSKPFVILDSIWNLAFVLASIFVLLTTVQENLSTPLRLWIGGYALQCLLHVGFLWAQYRRSSFDVQVQDFHLDRVLLPFSSLCQNSIIKKLDSINTVLSSIWWVVGFYWIIMGGQALQHNSPWLYWLLVVFLAFDVFFMIFCVIMACIIFFALFFCFPILATVAYAMTIGEGASESDIMALPKYIYCQPNSLTELDKGIMDKVELIPKSDNSNSPTELALHLEDSECCICLYRYVDGVELCRLPCNHHFHHSCISKWLHINATCPLCKFNILSAETLV</sequence>
<evidence type="ECO:0000256" key="6">
    <source>
        <dbReference type="ARBA" id="ARBA00022723"/>
    </source>
</evidence>
<keyword evidence="5 13" id="KW-0812">Transmembrane</keyword>
<dbReference type="SUPFAM" id="SSF57850">
    <property type="entry name" value="RING/U-box"/>
    <property type="match status" value="1"/>
</dbReference>
<dbReference type="GO" id="GO:0061630">
    <property type="term" value="F:ubiquitin protein ligase activity"/>
    <property type="evidence" value="ECO:0007669"/>
    <property type="project" value="UniProtKB-EC"/>
</dbReference>
<feature type="transmembrane region" description="Helical" evidence="13">
    <location>
        <begin position="103"/>
        <end position="121"/>
    </location>
</feature>
<evidence type="ECO:0000259" key="14">
    <source>
        <dbReference type="PROSITE" id="PS50089"/>
    </source>
</evidence>
<dbReference type="GO" id="GO:0006511">
    <property type="term" value="P:ubiquitin-dependent protein catabolic process"/>
    <property type="evidence" value="ECO:0007669"/>
    <property type="project" value="TreeGrafter"/>
</dbReference>
<evidence type="ECO:0000313" key="16">
    <source>
        <dbReference type="Proteomes" id="UP000594638"/>
    </source>
</evidence>
<dbReference type="InterPro" id="IPR001841">
    <property type="entry name" value="Znf_RING"/>
</dbReference>
<evidence type="ECO:0000256" key="11">
    <source>
        <dbReference type="ARBA" id="ARBA00023136"/>
    </source>
</evidence>
<dbReference type="AlphaFoldDB" id="A0A8S0RV21"/>
<dbReference type="PANTHER" id="PTHR45977:SF19">
    <property type="entry name" value="RING-TYPE DOMAIN-CONTAINING PROTEIN"/>
    <property type="match status" value="1"/>
</dbReference>
<gene>
    <name evidence="15" type="ORF">OLEA9_A109722</name>
</gene>
<dbReference type="GO" id="GO:0000325">
    <property type="term" value="C:plant-type vacuole"/>
    <property type="evidence" value="ECO:0007669"/>
    <property type="project" value="TreeGrafter"/>
</dbReference>
<evidence type="ECO:0000256" key="7">
    <source>
        <dbReference type="ARBA" id="ARBA00022771"/>
    </source>
</evidence>
<dbReference type="EC" id="2.3.2.27" evidence="3"/>
<dbReference type="Pfam" id="PF13639">
    <property type="entry name" value="zf-RING_2"/>
    <property type="match status" value="1"/>
</dbReference>
<keyword evidence="4" id="KW-0808">Transferase</keyword>
<evidence type="ECO:0000256" key="2">
    <source>
        <dbReference type="ARBA" id="ARBA00004141"/>
    </source>
</evidence>
<protein>
    <recommendedName>
        <fullName evidence="3">RING-type E3 ubiquitin transferase</fullName>
        <ecNumber evidence="3">2.3.2.27</ecNumber>
    </recommendedName>
</protein>
<keyword evidence="9" id="KW-0862">Zinc</keyword>
<dbReference type="GO" id="GO:0016567">
    <property type="term" value="P:protein ubiquitination"/>
    <property type="evidence" value="ECO:0007669"/>
    <property type="project" value="TreeGrafter"/>
</dbReference>
<keyword evidence="15" id="KW-0436">Ligase</keyword>
<keyword evidence="16" id="KW-1185">Reference proteome</keyword>
<evidence type="ECO:0000256" key="12">
    <source>
        <dbReference type="PROSITE-ProRule" id="PRU00175"/>
    </source>
</evidence>
<organism evidence="15 16">
    <name type="scientific">Olea europaea subsp. europaea</name>
    <dbReference type="NCBI Taxonomy" id="158383"/>
    <lineage>
        <taxon>Eukaryota</taxon>
        <taxon>Viridiplantae</taxon>
        <taxon>Streptophyta</taxon>
        <taxon>Embryophyta</taxon>
        <taxon>Tracheophyta</taxon>
        <taxon>Spermatophyta</taxon>
        <taxon>Magnoliopsida</taxon>
        <taxon>eudicotyledons</taxon>
        <taxon>Gunneridae</taxon>
        <taxon>Pentapetalae</taxon>
        <taxon>asterids</taxon>
        <taxon>lamiids</taxon>
        <taxon>Lamiales</taxon>
        <taxon>Oleaceae</taxon>
        <taxon>Oleeae</taxon>
        <taxon>Olea</taxon>
    </lineage>
</organism>
<evidence type="ECO:0000256" key="9">
    <source>
        <dbReference type="ARBA" id="ARBA00022833"/>
    </source>
</evidence>
<dbReference type="Gene3D" id="3.30.40.10">
    <property type="entry name" value="Zinc/RING finger domain, C3HC4 (zinc finger)"/>
    <property type="match status" value="1"/>
</dbReference>
<evidence type="ECO:0000256" key="4">
    <source>
        <dbReference type="ARBA" id="ARBA00022679"/>
    </source>
</evidence>
<keyword evidence="6" id="KW-0479">Metal-binding</keyword>
<dbReference type="OrthoDB" id="8062037at2759"/>
<evidence type="ECO:0000256" key="1">
    <source>
        <dbReference type="ARBA" id="ARBA00000900"/>
    </source>
</evidence>
<evidence type="ECO:0000256" key="10">
    <source>
        <dbReference type="ARBA" id="ARBA00022989"/>
    </source>
</evidence>
<comment type="subcellular location">
    <subcellularLocation>
        <location evidence="2">Membrane</location>
        <topology evidence="2">Multi-pass membrane protein</topology>
    </subcellularLocation>
</comment>
<comment type="caution">
    <text evidence="15">The sequence shown here is derived from an EMBL/GenBank/DDBJ whole genome shotgun (WGS) entry which is preliminary data.</text>
</comment>
<dbReference type="GO" id="GO:0008270">
    <property type="term" value="F:zinc ion binding"/>
    <property type="evidence" value="ECO:0007669"/>
    <property type="project" value="UniProtKB-KW"/>
</dbReference>
<feature type="transmembrane region" description="Helical" evidence="13">
    <location>
        <begin position="70"/>
        <end position="91"/>
    </location>
</feature>
<reference evidence="15 16" key="1">
    <citation type="submission" date="2019-12" db="EMBL/GenBank/DDBJ databases">
        <authorList>
            <person name="Alioto T."/>
            <person name="Alioto T."/>
            <person name="Gomez Garrido J."/>
        </authorList>
    </citation>
    <scope>NUCLEOTIDE SEQUENCE [LARGE SCALE GENOMIC DNA]</scope>
</reference>
<dbReference type="EMBL" id="CACTIH010003746">
    <property type="protein sequence ID" value="CAA2983885.1"/>
    <property type="molecule type" value="Genomic_DNA"/>
</dbReference>
<dbReference type="GO" id="GO:0016020">
    <property type="term" value="C:membrane"/>
    <property type="evidence" value="ECO:0007669"/>
    <property type="project" value="UniProtKB-SubCell"/>
</dbReference>
<feature type="transmembrane region" description="Helical" evidence="13">
    <location>
        <begin position="189"/>
        <end position="222"/>
    </location>
</feature>
<dbReference type="PANTHER" id="PTHR45977">
    <property type="entry name" value="TARGET OF ERK KINASE MPK-1"/>
    <property type="match status" value="1"/>
</dbReference>
<keyword evidence="8" id="KW-0833">Ubl conjugation pathway</keyword>
<dbReference type="PROSITE" id="PS50089">
    <property type="entry name" value="ZF_RING_2"/>
    <property type="match status" value="1"/>
</dbReference>
<dbReference type="Gramene" id="OE9A109722T2">
    <property type="protein sequence ID" value="OE9A109722C2"/>
    <property type="gene ID" value="OE9A109722"/>
</dbReference>
<evidence type="ECO:0000256" key="3">
    <source>
        <dbReference type="ARBA" id="ARBA00012483"/>
    </source>
</evidence>
<evidence type="ECO:0000256" key="8">
    <source>
        <dbReference type="ARBA" id="ARBA00022786"/>
    </source>
</evidence>
<evidence type="ECO:0000256" key="13">
    <source>
        <dbReference type="SAM" id="Phobius"/>
    </source>
</evidence>
<keyword evidence="11 13" id="KW-0472">Membrane</keyword>